<keyword evidence="5" id="KW-0472">Membrane</keyword>
<sequence length="184" mass="21430">MVDKRKEEFKRSFEKYYPVLCNIAYRYLLDKETSEDIVQDTMLSVWQNKKDLLPESELVPYLKVSIRNNCISFLRKQTFEVLSIADEPVSQKVCSLTEECEEEGVASSEKIEHLLGVLPTKCSLVFRMNKLHGMKYREIAEELNISEKTVENQMGKAIRLLRDYVASHPYTLILFLVLSDIILN</sequence>
<dbReference type="Proteomes" id="UP001079672">
    <property type="component" value="Unassembled WGS sequence"/>
</dbReference>
<dbReference type="EMBL" id="CP036546">
    <property type="protein sequence ID" value="QCQ46096.1"/>
    <property type="molecule type" value="Genomic_DNA"/>
</dbReference>
<dbReference type="GO" id="GO:0003677">
    <property type="term" value="F:DNA binding"/>
    <property type="evidence" value="ECO:0007669"/>
    <property type="project" value="InterPro"/>
</dbReference>
<dbReference type="EMBL" id="CP103216">
    <property type="protein sequence ID" value="UVR55815.1"/>
    <property type="molecule type" value="Genomic_DNA"/>
</dbReference>
<evidence type="ECO:0000313" key="12">
    <source>
        <dbReference type="Proteomes" id="UP000036847"/>
    </source>
</evidence>
<evidence type="ECO:0000256" key="5">
    <source>
        <dbReference type="SAM" id="Phobius"/>
    </source>
</evidence>
<dbReference type="SUPFAM" id="SSF88659">
    <property type="entry name" value="Sigma3 and sigma4 domains of RNA polymerase sigma factors"/>
    <property type="match status" value="1"/>
</dbReference>
<feature type="domain" description="RNA polymerase sigma-70 region 2" evidence="6">
    <location>
        <begin position="13"/>
        <end position="78"/>
    </location>
</feature>
<evidence type="ECO:0000259" key="7">
    <source>
        <dbReference type="Pfam" id="PF08281"/>
    </source>
</evidence>
<dbReference type="InterPro" id="IPR014284">
    <property type="entry name" value="RNA_pol_sigma-70_dom"/>
</dbReference>
<evidence type="ECO:0000256" key="2">
    <source>
        <dbReference type="ARBA" id="ARBA00023015"/>
    </source>
</evidence>
<evidence type="ECO:0000313" key="10">
    <source>
        <dbReference type="EMBL" id="RHH15511.1"/>
    </source>
</evidence>
<reference evidence="8" key="5">
    <citation type="submission" date="2022-12" db="EMBL/GenBank/DDBJ databases">
        <title>Development of a Multilocus Sequence Typing Scheme for Bacteroides fragilis Based on Whole Genome Sequencing Data and Clinical Application.</title>
        <authorList>
            <person name="Nielsen F.D."/>
            <person name="Justesen U.S."/>
        </authorList>
    </citation>
    <scope>NUCLEOTIDE SEQUENCE</scope>
    <source>
        <strain evidence="8">BF_AM_ODE_DK_2015_4</strain>
    </source>
</reference>
<evidence type="ECO:0000259" key="6">
    <source>
        <dbReference type="Pfam" id="PF04542"/>
    </source>
</evidence>
<reference evidence="9 12" key="3">
    <citation type="submission" date="2019-03" db="EMBL/GenBank/DDBJ databases">
        <title>Complete genome assembly of MDR B. fragilis.</title>
        <authorList>
            <person name="Sydenham T.V."/>
            <person name="Hasman H."/>
            <person name="Justesen U.S."/>
        </authorList>
    </citation>
    <scope>NUCLEOTIDE SEQUENCE [LARGE SCALE GENOMIC DNA]</scope>
    <source>
        <strain evidence="9 12">DCMSKEJBY0001B</strain>
    </source>
</reference>
<dbReference type="OrthoDB" id="1453134at2"/>
<evidence type="ECO:0000313" key="13">
    <source>
        <dbReference type="Proteomes" id="UP000266644"/>
    </source>
</evidence>
<dbReference type="InterPro" id="IPR007627">
    <property type="entry name" value="RNA_pol_sigma70_r2"/>
</dbReference>
<proteinExistence type="inferred from homology"/>
<dbReference type="EMBL" id="QRJE01000004">
    <property type="protein sequence ID" value="RHH15511.1"/>
    <property type="molecule type" value="Genomic_DNA"/>
</dbReference>
<name>A0A081U0V9_BACFG</name>
<comment type="similarity">
    <text evidence="1">Belongs to the sigma-70 factor family. ECF subfamily.</text>
</comment>
<reference evidence="11" key="4">
    <citation type="submission" date="2022-08" db="EMBL/GenBank/DDBJ databases">
        <title>Genome Sequencing of Bacteroides fragilis Group Isolates with Nanopore Technology.</title>
        <authorList>
            <person name="Tisza M.J."/>
            <person name="Smith D."/>
            <person name="Dekker J.P."/>
        </authorList>
    </citation>
    <scope>NUCLEOTIDE SEQUENCE</scope>
    <source>
        <strain evidence="11">BFG-70</strain>
    </source>
</reference>
<dbReference type="SUPFAM" id="SSF88946">
    <property type="entry name" value="Sigma2 domain of RNA polymerase sigma factors"/>
    <property type="match status" value="1"/>
</dbReference>
<keyword evidence="5" id="KW-0812">Transmembrane</keyword>
<dbReference type="InterPro" id="IPR013325">
    <property type="entry name" value="RNA_pol_sigma_r2"/>
</dbReference>
<dbReference type="RefSeq" id="WP_032536682.1">
    <property type="nucleotide sequence ID" value="NZ_CP036546.1"/>
</dbReference>
<dbReference type="Pfam" id="PF04542">
    <property type="entry name" value="Sigma70_r2"/>
    <property type="match status" value="1"/>
</dbReference>
<keyword evidence="5" id="KW-1133">Transmembrane helix</keyword>
<keyword evidence="3" id="KW-0731">Sigma factor</keyword>
<accession>A0A081U0V9</accession>
<protein>
    <submittedName>
        <fullName evidence="10">RNA polymerase sigma-70 factor</fullName>
    </submittedName>
</protein>
<dbReference type="Proteomes" id="UP000036847">
    <property type="component" value="Chromosome"/>
</dbReference>
<dbReference type="NCBIfam" id="TIGR02937">
    <property type="entry name" value="sigma70-ECF"/>
    <property type="match status" value="1"/>
</dbReference>
<dbReference type="PANTHER" id="PTHR43133:SF46">
    <property type="entry name" value="RNA POLYMERASE SIGMA-70 FACTOR ECF SUBFAMILY"/>
    <property type="match status" value="1"/>
</dbReference>
<dbReference type="InterPro" id="IPR013249">
    <property type="entry name" value="RNA_pol_sigma70_r4_t2"/>
</dbReference>
<keyword evidence="4" id="KW-0804">Transcription</keyword>
<dbReference type="Gene3D" id="1.10.10.10">
    <property type="entry name" value="Winged helix-like DNA-binding domain superfamily/Winged helix DNA-binding domain"/>
    <property type="match status" value="1"/>
</dbReference>
<dbReference type="NCBIfam" id="TIGR02985">
    <property type="entry name" value="Sig70_bacteroi1"/>
    <property type="match status" value="1"/>
</dbReference>
<dbReference type="Proteomes" id="UP001060330">
    <property type="component" value="Chromosome"/>
</dbReference>
<dbReference type="InterPro" id="IPR039425">
    <property type="entry name" value="RNA_pol_sigma-70-like"/>
</dbReference>
<feature type="transmembrane region" description="Helical" evidence="5">
    <location>
        <begin position="164"/>
        <end position="183"/>
    </location>
</feature>
<reference evidence="9" key="1">
    <citation type="book" date="2014" name="THE 24TH EUROPEAN CONGRESS OF CLINICAL MICROBIOLOGY AND INFECTIOUS DISEASES" publisher="ECCMID 2014" city="Barcelona, Spain">
        <title>Identification of resistance genes in three multidrug-resistant Bacteroides fragilis isolates by whole genome sequencing.</title>
        <editorList>
            <person name="Unknown"/>
            <person name="A."/>
        </editorList>
        <authorList>
            <person name="Sydenham T.V."/>
            <person name="Hasman H."/>
            <person name="Wang M."/>
            <person name="Soki J."/>
            <person name="Nagy E."/>
            <person name="Justesen U.S."/>
        </authorList>
    </citation>
    <scope>NUCLEOTIDE SEQUENCE</scope>
    <source>
        <strain evidence="9">DCMSKEJBY0001B</strain>
    </source>
</reference>
<reference evidence="10 13" key="2">
    <citation type="submission" date="2018-08" db="EMBL/GenBank/DDBJ databases">
        <title>A genome reference for cultivated species of the human gut microbiota.</title>
        <authorList>
            <person name="Zou Y."/>
            <person name="Xue W."/>
            <person name="Luo G."/>
        </authorList>
    </citation>
    <scope>NUCLEOTIDE SEQUENCE [LARGE SCALE GENOMIC DNA]</scope>
    <source>
        <strain evidence="10 13">AM18-6</strain>
    </source>
</reference>
<dbReference type="InterPro" id="IPR036388">
    <property type="entry name" value="WH-like_DNA-bd_sf"/>
</dbReference>
<evidence type="ECO:0000313" key="11">
    <source>
        <dbReference type="EMBL" id="UVR55815.1"/>
    </source>
</evidence>
<dbReference type="EMBL" id="JAPTZU010000005">
    <property type="protein sequence ID" value="MCZ2687838.1"/>
    <property type="molecule type" value="Genomic_DNA"/>
</dbReference>
<dbReference type="Gene3D" id="1.10.1740.10">
    <property type="match status" value="1"/>
</dbReference>
<keyword evidence="2" id="KW-0805">Transcription regulation</keyword>
<evidence type="ECO:0000256" key="1">
    <source>
        <dbReference type="ARBA" id="ARBA00010641"/>
    </source>
</evidence>
<evidence type="ECO:0000313" key="8">
    <source>
        <dbReference type="EMBL" id="MCZ2687838.1"/>
    </source>
</evidence>
<dbReference type="GO" id="GO:0016987">
    <property type="term" value="F:sigma factor activity"/>
    <property type="evidence" value="ECO:0007669"/>
    <property type="project" value="UniProtKB-KW"/>
</dbReference>
<dbReference type="AlphaFoldDB" id="A0A081U0V9"/>
<dbReference type="Pfam" id="PF08281">
    <property type="entry name" value="Sigma70_r4_2"/>
    <property type="match status" value="1"/>
</dbReference>
<dbReference type="Proteomes" id="UP000266644">
    <property type="component" value="Unassembled WGS sequence"/>
</dbReference>
<gene>
    <name evidence="10" type="ORF">DW228_03200</name>
    <name evidence="9" type="ORF">EC80_015140</name>
    <name evidence="11" type="ORF">NXX45_19185</name>
    <name evidence="8" type="ORF">O1433_10050</name>
</gene>
<feature type="domain" description="RNA polymerase sigma factor 70 region 4 type 2" evidence="7">
    <location>
        <begin position="109"/>
        <end position="160"/>
    </location>
</feature>
<organism evidence="10 13">
    <name type="scientific">Bacteroides fragilis</name>
    <dbReference type="NCBI Taxonomy" id="817"/>
    <lineage>
        <taxon>Bacteria</taxon>
        <taxon>Pseudomonadati</taxon>
        <taxon>Bacteroidota</taxon>
        <taxon>Bacteroidia</taxon>
        <taxon>Bacteroidales</taxon>
        <taxon>Bacteroidaceae</taxon>
        <taxon>Bacteroides</taxon>
    </lineage>
</organism>
<evidence type="ECO:0000313" key="9">
    <source>
        <dbReference type="EMBL" id="QCQ46096.1"/>
    </source>
</evidence>
<dbReference type="GO" id="GO:0006352">
    <property type="term" value="P:DNA-templated transcription initiation"/>
    <property type="evidence" value="ECO:0007669"/>
    <property type="project" value="InterPro"/>
</dbReference>
<dbReference type="PANTHER" id="PTHR43133">
    <property type="entry name" value="RNA POLYMERASE ECF-TYPE SIGMA FACTO"/>
    <property type="match status" value="1"/>
</dbReference>
<evidence type="ECO:0000256" key="3">
    <source>
        <dbReference type="ARBA" id="ARBA00023082"/>
    </source>
</evidence>
<dbReference type="InterPro" id="IPR013324">
    <property type="entry name" value="RNA_pol_sigma_r3/r4-like"/>
</dbReference>
<evidence type="ECO:0000256" key="4">
    <source>
        <dbReference type="ARBA" id="ARBA00023163"/>
    </source>
</evidence>
<dbReference type="InterPro" id="IPR014327">
    <property type="entry name" value="RNA_pol_sigma70_bacteroid"/>
</dbReference>